<sequence length="247" mass="28330">MIFSLFERKKKQKKKCASKLRVDIHSHLIPGIDDGSQSLEESLILLKGLEDLGYEKVITTPHIMSDTYRNNAENIGAGLKALRKSAKENSIGLQIEAAAEYYLDDAFYDELAKTHILSVSNQYILFESSYMSRPIQMEEMIFAIGEAGYKPMLAHPERYRYIKDPQKEYARLKELGVFFQVNLNSFGGHYGKGAKRLAHFLNEAGMIDFLGSDTHHNRQVEMLSDVFCLDVYQDVFKRNMIKNDMLL</sequence>
<dbReference type="InterPro" id="IPR016667">
    <property type="entry name" value="Caps_polysacc_synth_CpsB/CapC"/>
</dbReference>
<evidence type="ECO:0000256" key="1">
    <source>
        <dbReference type="ARBA" id="ARBA00022801"/>
    </source>
</evidence>
<name>A0A1W1CII0_9ZZZZ</name>
<reference evidence="2" key="1">
    <citation type="submission" date="2016-10" db="EMBL/GenBank/DDBJ databases">
        <authorList>
            <person name="de Groot N.N."/>
        </authorList>
    </citation>
    <scope>NUCLEOTIDE SEQUENCE</scope>
</reference>
<organism evidence="2">
    <name type="scientific">hydrothermal vent metagenome</name>
    <dbReference type="NCBI Taxonomy" id="652676"/>
    <lineage>
        <taxon>unclassified sequences</taxon>
        <taxon>metagenomes</taxon>
        <taxon>ecological metagenomes</taxon>
    </lineage>
</organism>
<proteinExistence type="predicted"/>
<keyword evidence="1 2" id="KW-0378">Hydrolase</keyword>
<protein>
    <submittedName>
        <fullName evidence="2">Capsular polysaccharide synthesis enzyme Cap8C Manganese-dependent protein-tyrosine phosphatase</fullName>
        <ecNumber evidence="2">3.1.3.48</ecNumber>
    </submittedName>
</protein>
<dbReference type="Pfam" id="PF19567">
    <property type="entry name" value="CpsB_CapC"/>
    <property type="match status" value="1"/>
</dbReference>
<dbReference type="Gene3D" id="3.20.20.140">
    <property type="entry name" value="Metal-dependent hydrolases"/>
    <property type="match status" value="1"/>
</dbReference>
<accession>A0A1W1CII0</accession>
<dbReference type="EC" id="3.1.3.48" evidence="2"/>
<evidence type="ECO:0000313" key="2">
    <source>
        <dbReference type="EMBL" id="SFV65668.1"/>
    </source>
</evidence>
<dbReference type="EMBL" id="FPHL01000040">
    <property type="protein sequence ID" value="SFV65668.1"/>
    <property type="molecule type" value="Genomic_DNA"/>
</dbReference>
<dbReference type="PIRSF" id="PIRSF016557">
    <property type="entry name" value="Caps_synth_CpsB"/>
    <property type="match status" value="1"/>
</dbReference>
<dbReference type="PANTHER" id="PTHR39181:SF1">
    <property type="entry name" value="TYROSINE-PROTEIN PHOSPHATASE YWQE"/>
    <property type="match status" value="1"/>
</dbReference>
<gene>
    <name evidence="2" type="ORF">MNB_SV-10-595</name>
</gene>
<dbReference type="InterPro" id="IPR016195">
    <property type="entry name" value="Pol/histidinol_Pase-like"/>
</dbReference>
<dbReference type="AlphaFoldDB" id="A0A1W1CII0"/>
<dbReference type="SUPFAM" id="SSF89550">
    <property type="entry name" value="PHP domain-like"/>
    <property type="match status" value="1"/>
</dbReference>
<dbReference type="GO" id="GO:0004725">
    <property type="term" value="F:protein tyrosine phosphatase activity"/>
    <property type="evidence" value="ECO:0007669"/>
    <property type="project" value="UniProtKB-EC"/>
</dbReference>
<dbReference type="GO" id="GO:0030145">
    <property type="term" value="F:manganese ion binding"/>
    <property type="evidence" value="ECO:0007669"/>
    <property type="project" value="InterPro"/>
</dbReference>
<dbReference type="PANTHER" id="PTHR39181">
    <property type="entry name" value="TYROSINE-PROTEIN PHOSPHATASE YWQE"/>
    <property type="match status" value="1"/>
</dbReference>